<dbReference type="CDD" id="cd00383">
    <property type="entry name" value="trans_reg_C"/>
    <property type="match status" value="1"/>
</dbReference>
<name>A0A963Z4L1_9PROT</name>
<dbReference type="InterPro" id="IPR058852">
    <property type="entry name" value="HTH_77"/>
</dbReference>
<evidence type="ECO:0000256" key="1">
    <source>
        <dbReference type="ARBA" id="ARBA00023125"/>
    </source>
</evidence>
<feature type="domain" description="OmpR/PhoB-type" evidence="3">
    <location>
        <begin position="8"/>
        <end position="106"/>
    </location>
</feature>
<protein>
    <submittedName>
        <fullName evidence="4">Winged helix-turn-helix domain-containing protein</fullName>
    </submittedName>
</protein>
<dbReference type="InterPro" id="IPR001867">
    <property type="entry name" value="OmpR/PhoB-type_DNA-bd"/>
</dbReference>
<feature type="DNA-binding region" description="OmpR/PhoB-type" evidence="2">
    <location>
        <begin position="8"/>
        <end position="106"/>
    </location>
</feature>
<gene>
    <name evidence="4" type="ORF">ACELLULO517_20730</name>
</gene>
<dbReference type="InterPro" id="IPR049945">
    <property type="entry name" value="AAA_22"/>
</dbReference>
<dbReference type="PROSITE" id="PS51755">
    <property type="entry name" value="OMPR_PHOB"/>
    <property type="match status" value="1"/>
</dbReference>
<dbReference type="InterPro" id="IPR027417">
    <property type="entry name" value="P-loop_NTPase"/>
</dbReference>
<evidence type="ECO:0000313" key="4">
    <source>
        <dbReference type="EMBL" id="MCB8882682.1"/>
    </source>
</evidence>
<accession>A0A963Z4L1</accession>
<dbReference type="InterPro" id="IPR016032">
    <property type="entry name" value="Sig_transdc_resp-reg_C-effctor"/>
</dbReference>
<dbReference type="SUPFAM" id="SSF52540">
    <property type="entry name" value="P-loop containing nucleoside triphosphate hydrolases"/>
    <property type="match status" value="1"/>
</dbReference>
<dbReference type="Proteomes" id="UP000721844">
    <property type="component" value="Unassembled WGS sequence"/>
</dbReference>
<proteinExistence type="predicted"/>
<dbReference type="AlphaFoldDB" id="A0A963Z4L1"/>
<dbReference type="InterPro" id="IPR036388">
    <property type="entry name" value="WH-like_DNA-bd_sf"/>
</dbReference>
<dbReference type="InterPro" id="IPR011990">
    <property type="entry name" value="TPR-like_helical_dom_sf"/>
</dbReference>
<dbReference type="Gene3D" id="3.40.50.300">
    <property type="entry name" value="P-loop containing nucleotide triphosphate hydrolases"/>
    <property type="match status" value="1"/>
</dbReference>
<keyword evidence="1 2" id="KW-0238">DNA-binding</keyword>
<evidence type="ECO:0000313" key="5">
    <source>
        <dbReference type="Proteomes" id="UP000721844"/>
    </source>
</evidence>
<dbReference type="EMBL" id="JAESVA010000008">
    <property type="protein sequence ID" value="MCB8882682.1"/>
    <property type="molecule type" value="Genomic_DNA"/>
</dbReference>
<dbReference type="Gene3D" id="1.10.10.10">
    <property type="entry name" value="Winged helix-like DNA-binding domain superfamily/Winged helix DNA-binding domain"/>
    <property type="match status" value="1"/>
</dbReference>
<dbReference type="GO" id="GO:0006355">
    <property type="term" value="P:regulation of DNA-templated transcription"/>
    <property type="evidence" value="ECO:0007669"/>
    <property type="project" value="InterPro"/>
</dbReference>
<dbReference type="Pfam" id="PF25872">
    <property type="entry name" value="HTH_77"/>
    <property type="match status" value="1"/>
</dbReference>
<dbReference type="GO" id="GO:0003677">
    <property type="term" value="F:DNA binding"/>
    <property type="evidence" value="ECO:0007669"/>
    <property type="project" value="UniProtKB-UniRule"/>
</dbReference>
<dbReference type="PRINTS" id="PR00364">
    <property type="entry name" value="DISEASERSIST"/>
</dbReference>
<dbReference type="Pfam" id="PF00486">
    <property type="entry name" value="Trans_reg_C"/>
    <property type="match status" value="1"/>
</dbReference>
<dbReference type="SMART" id="SM00862">
    <property type="entry name" value="Trans_reg_C"/>
    <property type="match status" value="1"/>
</dbReference>
<sequence>MIAESAVQRIHRFDDFIFDGKQRTLTKDGAPVRLGSRALSLLDMLLQRPGQVVGKRDIFSQVWPGVRVDDANLRVHVAALRRALGDDTANPKRLHTVPGLGYRFVVDEGPQPGPGSASDHAGMAAGDIIGRSQDIHDIAQRLARQRFVTITGPGGMGKTTVARALARTHATGEDGTAYILELAGLSEPELITPMLASLLNLQLATPSLAALVLALKHRRLLIVFDNCEHLIDGAATVAEALIAGTEVIQILATSREPLRAEGEWIYRLPSLAVPGTEIPSAAAALSYSAVALFIRRSMASDDRFVFTKDELPAVIQICRQLDGMPLALELAAARVVSFPVKELAALLDNRFEVLTRGRRSARPRHQTLRATMDWSYDLLSDVERIVLRRLAVFRGEFSLAAALRVVISNDVHRAAALDSLAGLVAKSLAVTGSRSGSVTYRLLETTRAYASEKLARVAETGLANQRFAEAVQEVVWEAETDWPLFDTPTWLDKYAWRLENLRAAIDWALSPQGDGQQAVALVVGSAPIWFALSLVSDYCVLIERALMHPTAGRMDRTLRLRLEVLHASALFSTKGPVPEVAVIAQRALTEARALGDTESEVRALYRLARETYARGEYAKAVDFTRQFGAAVERLGDPALRLIYNRMLSLGLHAIGDHRGAQDNAERVLSDATPVGRSMNKGLYEYDHQVAIRAHFARILWVRGFADRAALLAEEGVVRALETMTAAPLCSVLSNSACVIAFWSGDTAAQDRYVTLLETHAETILSDYWRAFAQAYRAAIDLRSETDPETRSVLLGRIRGGSINAFYVDTIATIGLTLSTEAGFSRADKGQAPWSAPETIRAYGAALLERDSEPALARAEALFDRARGMAAAQGALAWELRAAIDLAKLWAARGDGVRARMMLDEVYGRFTEGFETQDLRLASALLKTWRP</sequence>
<dbReference type="SUPFAM" id="SSF46894">
    <property type="entry name" value="C-terminal effector domain of the bipartite response regulators"/>
    <property type="match status" value="1"/>
</dbReference>
<dbReference type="GO" id="GO:0000160">
    <property type="term" value="P:phosphorelay signal transduction system"/>
    <property type="evidence" value="ECO:0007669"/>
    <property type="project" value="InterPro"/>
</dbReference>
<comment type="caution">
    <text evidence="4">The sequence shown here is derived from an EMBL/GenBank/DDBJ whole genome shotgun (WGS) entry which is preliminary data.</text>
</comment>
<organism evidence="4 5">
    <name type="scientific">Acidisoma cellulosilyticum</name>
    <dbReference type="NCBI Taxonomy" id="2802395"/>
    <lineage>
        <taxon>Bacteria</taxon>
        <taxon>Pseudomonadati</taxon>
        <taxon>Pseudomonadota</taxon>
        <taxon>Alphaproteobacteria</taxon>
        <taxon>Acetobacterales</taxon>
        <taxon>Acidocellaceae</taxon>
        <taxon>Acidisoma</taxon>
    </lineage>
</organism>
<dbReference type="RefSeq" id="WP_227309333.1">
    <property type="nucleotide sequence ID" value="NZ_JAESVA010000008.1"/>
</dbReference>
<reference evidence="4 5" key="1">
    <citation type="journal article" date="2021" name="Microorganisms">
        <title>Acidisoma silvae sp. nov. and Acidisomacellulosilytica sp. nov., Two Acidophilic Bacteria Isolated from Decaying Wood, Hydrolyzing Cellulose and Producing Poly-3-hydroxybutyrate.</title>
        <authorList>
            <person name="Mieszkin S."/>
            <person name="Pouder E."/>
            <person name="Uroz S."/>
            <person name="Simon-Colin C."/>
            <person name="Alain K."/>
        </authorList>
    </citation>
    <scope>NUCLEOTIDE SEQUENCE [LARGE SCALE GENOMIC DNA]</scope>
    <source>
        <strain evidence="4 5">HW T5.17</strain>
    </source>
</reference>
<dbReference type="GO" id="GO:0016887">
    <property type="term" value="F:ATP hydrolysis activity"/>
    <property type="evidence" value="ECO:0007669"/>
    <property type="project" value="InterPro"/>
</dbReference>
<dbReference type="Gene3D" id="1.25.40.10">
    <property type="entry name" value="Tetratricopeptide repeat domain"/>
    <property type="match status" value="1"/>
</dbReference>
<evidence type="ECO:0000256" key="2">
    <source>
        <dbReference type="PROSITE-ProRule" id="PRU01091"/>
    </source>
</evidence>
<evidence type="ECO:0000259" key="3">
    <source>
        <dbReference type="PROSITE" id="PS51755"/>
    </source>
</evidence>
<dbReference type="PANTHER" id="PTHR47691:SF3">
    <property type="entry name" value="HTH-TYPE TRANSCRIPTIONAL REGULATOR RV0890C-RELATED"/>
    <property type="match status" value="1"/>
</dbReference>
<keyword evidence="5" id="KW-1185">Reference proteome</keyword>
<dbReference type="Pfam" id="PF13401">
    <property type="entry name" value="AAA_22"/>
    <property type="match status" value="1"/>
</dbReference>
<dbReference type="PANTHER" id="PTHR47691">
    <property type="entry name" value="REGULATOR-RELATED"/>
    <property type="match status" value="1"/>
</dbReference>